<dbReference type="EMBL" id="CP121687">
    <property type="protein sequence ID" value="WZL71386.1"/>
    <property type="molecule type" value="Genomic_DNA"/>
</dbReference>
<dbReference type="Proteomes" id="UP001486565">
    <property type="component" value="Chromosome"/>
</dbReference>
<sequence>MCFGTCPVYSVTVDNEGNVNYYGELLIITD</sequence>
<evidence type="ECO:0000313" key="2">
    <source>
        <dbReference type="EMBL" id="WZL71386.1"/>
    </source>
</evidence>
<accession>A0ABZ2YBF1</accession>
<gene>
    <name evidence="2" type="ORF">QBE51_10785</name>
</gene>
<dbReference type="RefSeq" id="WP_242867373.1">
    <property type="nucleotide sequence ID" value="NZ_CP121687.1"/>
</dbReference>
<dbReference type="Pfam" id="PF20033">
    <property type="entry name" value="DUF6438"/>
    <property type="match status" value="1"/>
</dbReference>
<proteinExistence type="predicted"/>
<evidence type="ECO:0000313" key="3">
    <source>
        <dbReference type="Proteomes" id="UP001486565"/>
    </source>
</evidence>
<keyword evidence="3" id="KW-1185">Reference proteome</keyword>
<reference evidence="2 3" key="1">
    <citation type="submission" date="2023-03" db="EMBL/GenBank/DDBJ databases">
        <title>Novel Species.</title>
        <authorList>
            <person name="Ma S."/>
        </authorList>
    </citation>
    <scope>NUCLEOTIDE SEQUENCE [LARGE SCALE GENOMIC DNA]</scope>
    <source>
        <strain evidence="2 3">LIND6LT2</strain>
    </source>
</reference>
<feature type="domain" description="DUF6438" evidence="1">
    <location>
        <begin position="1"/>
        <end position="24"/>
    </location>
</feature>
<name>A0ABZ2YBF1_9FIRM</name>
<evidence type="ECO:0000259" key="1">
    <source>
        <dbReference type="Pfam" id="PF20033"/>
    </source>
</evidence>
<organism evidence="2 3">
    <name type="scientific">Defluviitalea saccharophila</name>
    <dbReference type="NCBI Taxonomy" id="879970"/>
    <lineage>
        <taxon>Bacteria</taxon>
        <taxon>Bacillati</taxon>
        <taxon>Bacillota</taxon>
        <taxon>Clostridia</taxon>
        <taxon>Lachnospirales</taxon>
        <taxon>Defluviitaleaceae</taxon>
        <taxon>Defluviitalea</taxon>
    </lineage>
</organism>
<dbReference type="InterPro" id="IPR045497">
    <property type="entry name" value="DUF6438"/>
</dbReference>
<protein>
    <submittedName>
        <fullName evidence="2">DUF6438 domain-containing protein</fullName>
    </submittedName>
</protein>